<comment type="caution">
    <text evidence="1">The sequence shown here is derived from an EMBL/GenBank/DDBJ whole genome shotgun (WGS) entry which is preliminary data.</text>
</comment>
<sequence>MQAGFVLAQLGEELLLLLGRHAGQLAFQLGADGDHGRVLLRRVLAQAVEVGVVLEAVLHHVADEHGRLGGDQAQRLDQRHLVVRQAHGAYRDCLVQRLLAALQHLDGLERLLVAGAALLVQAVDGLLHGAEVGQAQLGLDDADVGQRVDMAGDVDHVLVLEAAHDVDDGVGFADVGEELVAQAFALAGAGHEPGDVDELHHGRQHALRLDDGGELLQTRIGHLDHAHIGFDGAEGVVLGGDGALGQRVEERGLAHVGQSHDAAFEAHGRWCGGKARIVGGHPRRAGRTAPRSGPALLGLVTSAHLRPPCRIPPCSSPS</sequence>
<gene>
    <name evidence="1" type="ORF">GALL_365730</name>
</gene>
<protein>
    <recommendedName>
        <fullName evidence="2">NAD-specific glutamate dehydrogenase</fullName>
    </recommendedName>
</protein>
<accession>A0A1J5QDG4</accession>
<proteinExistence type="predicted"/>
<evidence type="ECO:0000313" key="1">
    <source>
        <dbReference type="EMBL" id="OIQ81649.1"/>
    </source>
</evidence>
<dbReference type="EMBL" id="MLJW01000897">
    <property type="protein sequence ID" value="OIQ81649.1"/>
    <property type="molecule type" value="Genomic_DNA"/>
</dbReference>
<name>A0A1J5QDG4_9ZZZZ</name>
<organism evidence="1">
    <name type="scientific">mine drainage metagenome</name>
    <dbReference type="NCBI Taxonomy" id="410659"/>
    <lineage>
        <taxon>unclassified sequences</taxon>
        <taxon>metagenomes</taxon>
        <taxon>ecological metagenomes</taxon>
    </lineage>
</organism>
<evidence type="ECO:0008006" key="2">
    <source>
        <dbReference type="Google" id="ProtNLM"/>
    </source>
</evidence>
<reference evidence="1" key="1">
    <citation type="submission" date="2016-10" db="EMBL/GenBank/DDBJ databases">
        <title>Sequence of Gallionella enrichment culture.</title>
        <authorList>
            <person name="Poehlein A."/>
            <person name="Muehling M."/>
            <person name="Daniel R."/>
        </authorList>
    </citation>
    <scope>NUCLEOTIDE SEQUENCE</scope>
</reference>
<dbReference type="AlphaFoldDB" id="A0A1J5QDG4"/>